<organism evidence="2 3">
    <name type="scientific">Oryza sativa subsp. indica</name>
    <name type="common">Rice</name>
    <dbReference type="NCBI Taxonomy" id="39946"/>
    <lineage>
        <taxon>Eukaryota</taxon>
        <taxon>Viridiplantae</taxon>
        <taxon>Streptophyta</taxon>
        <taxon>Embryophyta</taxon>
        <taxon>Tracheophyta</taxon>
        <taxon>Spermatophyta</taxon>
        <taxon>Magnoliopsida</taxon>
        <taxon>Liliopsida</taxon>
        <taxon>Poales</taxon>
        <taxon>Poaceae</taxon>
        <taxon>BOP clade</taxon>
        <taxon>Oryzoideae</taxon>
        <taxon>Oryzeae</taxon>
        <taxon>Oryzinae</taxon>
        <taxon>Oryza</taxon>
        <taxon>Oryza sativa</taxon>
    </lineage>
</organism>
<dbReference type="Gramene" id="BGIOSGA030548-TA">
    <property type="protein sequence ID" value="BGIOSGA030548-PA"/>
    <property type="gene ID" value="BGIOSGA030548"/>
</dbReference>
<feature type="compositionally biased region" description="Gly residues" evidence="1">
    <location>
        <begin position="40"/>
        <end position="57"/>
    </location>
</feature>
<proteinExistence type="predicted"/>
<reference evidence="2 3" key="1">
    <citation type="journal article" date="2005" name="PLoS Biol.">
        <title>The genomes of Oryza sativa: a history of duplications.</title>
        <authorList>
            <person name="Yu J."/>
            <person name="Wang J."/>
            <person name="Lin W."/>
            <person name="Li S."/>
            <person name="Li H."/>
            <person name="Zhou J."/>
            <person name="Ni P."/>
            <person name="Dong W."/>
            <person name="Hu S."/>
            <person name="Zeng C."/>
            <person name="Zhang J."/>
            <person name="Zhang Y."/>
            <person name="Li R."/>
            <person name="Xu Z."/>
            <person name="Li S."/>
            <person name="Li X."/>
            <person name="Zheng H."/>
            <person name="Cong L."/>
            <person name="Lin L."/>
            <person name="Yin J."/>
            <person name="Geng J."/>
            <person name="Li G."/>
            <person name="Shi J."/>
            <person name="Liu J."/>
            <person name="Lv H."/>
            <person name="Li J."/>
            <person name="Wang J."/>
            <person name="Deng Y."/>
            <person name="Ran L."/>
            <person name="Shi X."/>
            <person name="Wang X."/>
            <person name="Wu Q."/>
            <person name="Li C."/>
            <person name="Ren X."/>
            <person name="Wang J."/>
            <person name="Wang X."/>
            <person name="Li D."/>
            <person name="Liu D."/>
            <person name="Zhang X."/>
            <person name="Ji Z."/>
            <person name="Zhao W."/>
            <person name="Sun Y."/>
            <person name="Zhang Z."/>
            <person name="Bao J."/>
            <person name="Han Y."/>
            <person name="Dong L."/>
            <person name="Ji J."/>
            <person name="Chen P."/>
            <person name="Wu S."/>
            <person name="Liu J."/>
            <person name="Xiao Y."/>
            <person name="Bu D."/>
            <person name="Tan J."/>
            <person name="Yang L."/>
            <person name="Ye C."/>
            <person name="Zhang J."/>
            <person name="Xu J."/>
            <person name="Zhou Y."/>
            <person name="Yu Y."/>
            <person name="Zhang B."/>
            <person name="Zhuang S."/>
            <person name="Wei H."/>
            <person name="Liu B."/>
            <person name="Lei M."/>
            <person name="Yu H."/>
            <person name="Li Y."/>
            <person name="Xu H."/>
            <person name="Wei S."/>
            <person name="He X."/>
            <person name="Fang L."/>
            <person name="Zhang Z."/>
            <person name="Zhang Y."/>
            <person name="Huang X."/>
            <person name="Su Z."/>
            <person name="Tong W."/>
            <person name="Li J."/>
            <person name="Tong Z."/>
            <person name="Li S."/>
            <person name="Ye J."/>
            <person name="Wang L."/>
            <person name="Fang L."/>
            <person name="Lei T."/>
            <person name="Chen C."/>
            <person name="Chen H."/>
            <person name="Xu Z."/>
            <person name="Li H."/>
            <person name="Huang H."/>
            <person name="Zhang F."/>
            <person name="Xu H."/>
            <person name="Li N."/>
            <person name="Zhao C."/>
            <person name="Li S."/>
            <person name="Dong L."/>
            <person name="Huang Y."/>
            <person name="Li L."/>
            <person name="Xi Y."/>
            <person name="Qi Q."/>
            <person name="Li W."/>
            <person name="Zhang B."/>
            <person name="Hu W."/>
            <person name="Zhang Y."/>
            <person name="Tian X."/>
            <person name="Jiao Y."/>
            <person name="Liang X."/>
            <person name="Jin J."/>
            <person name="Gao L."/>
            <person name="Zheng W."/>
            <person name="Hao B."/>
            <person name="Liu S."/>
            <person name="Wang W."/>
            <person name="Yuan L."/>
            <person name="Cao M."/>
            <person name="McDermott J."/>
            <person name="Samudrala R."/>
            <person name="Wang J."/>
            <person name="Wong G.K."/>
            <person name="Yang H."/>
        </authorList>
    </citation>
    <scope>NUCLEOTIDE SEQUENCE [LARGE SCALE GENOMIC DNA]</scope>
    <source>
        <strain evidence="3">cv. 93-11</strain>
    </source>
</reference>
<evidence type="ECO:0000313" key="2">
    <source>
        <dbReference type="EMBL" id="EEC84389.1"/>
    </source>
</evidence>
<keyword evidence="3" id="KW-1185">Reference proteome</keyword>
<evidence type="ECO:0000313" key="3">
    <source>
        <dbReference type="Proteomes" id="UP000007015"/>
    </source>
</evidence>
<name>B8BEJ7_ORYSI</name>
<sequence>MPANSLMRDSDDAGLKNQRSATIGIGMGGSAASRHEIGGDDGGGLKSGGNEGAGLESGGFTSARASLGREGGGRSTVGRHGINGCLGSSDDDWASLECGGSIAGRARDRQQQRFWLWVGQIHHRKLRE</sequence>
<accession>B8BEJ7</accession>
<protein>
    <submittedName>
        <fullName evidence="2">Uncharacterized protein</fullName>
    </submittedName>
</protein>
<dbReference type="Proteomes" id="UP000007015">
    <property type="component" value="Chromosome 9"/>
</dbReference>
<evidence type="ECO:0000256" key="1">
    <source>
        <dbReference type="SAM" id="MobiDB-lite"/>
    </source>
</evidence>
<dbReference type="HOGENOM" id="CLU_1963255_0_0_1"/>
<gene>
    <name evidence="2" type="ORF">OsI_30957</name>
</gene>
<dbReference type="AlphaFoldDB" id="B8BEJ7"/>
<dbReference type="EMBL" id="CM000134">
    <property type="protein sequence ID" value="EEC84389.1"/>
    <property type="molecule type" value="Genomic_DNA"/>
</dbReference>
<feature type="region of interest" description="Disordered" evidence="1">
    <location>
        <begin position="24"/>
        <end position="81"/>
    </location>
</feature>